<proteinExistence type="predicted"/>
<dbReference type="Proteomes" id="UP000295455">
    <property type="component" value="Unassembled WGS sequence"/>
</dbReference>
<dbReference type="AlphaFoldDB" id="A0A4R1RA74"/>
<evidence type="ECO:0000313" key="4">
    <source>
        <dbReference type="EMBL" id="TCL62490.1"/>
    </source>
</evidence>
<gene>
    <name evidence="4" type="ORF">EV196_11331</name>
</gene>
<feature type="chain" id="PRO_5020594099" evidence="2">
    <location>
        <begin position="19"/>
        <end position="259"/>
    </location>
</feature>
<dbReference type="RefSeq" id="WP_132219419.1">
    <property type="nucleotide sequence ID" value="NZ_OX156936.1"/>
</dbReference>
<sequence>MKKIILTIFILTSCATFSQITFEHTYSTTGFSDNKGFFFNTDNASYHYTLDNINNEMHIYTETHSLYKTVNLPVDLGSEVTTVLFATDKLFNNDSLIEFIIITETPYDPISGITYKMTILNENSIVIQQLGNREIAYIVKTNSNNYKLITMVGTDANPSNPLSTVDVYSLAGTLSVNQVGLLSKKIKSYPNPTENLINITNPLNSNESATLSVFSVNGQLVLEKKVFENEKLIQLDVSSLPNGLYLYKINDYSNKFIKE</sequence>
<dbReference type="EMBL" id="SLUP01000013">
    <property type="protein sequence ID" value="TCL62490.1"/>
    <property type="molecule type" value="Genomic_DNA"/>
</dbReference>
<dbReference type="InterPro" id="IPR026444">
    <property type="entry name" value="Secre_tail"/>
</dbReference>
<keyword evidence="5" id="KW-1185">Reference proteome</keyword>
<evidence type="ECO:0000259" key="3">
    <source>
        <dbReference type="Pfam" id="PF18962"/>
    </source>
</evidence>
<reference evidence="4 5" key="1">
    <citation type="submission" date="2019-03" db="EMBL/GenBank/DDBJ databases">
        <title>Genomic Encyclopedia of Type Strains, Phase IV (KMG-IV): sequencing the most valuable type-strain genomes for metagenomic binning, comparative biology and taxonomic classification.</title>
        <authorList>
            <person name="Goeker M."/>
        </authorList>
    </citation>
    <scope>NUCLEOTIDE SEQUENCE [LARGE SCALE GENOMIC DNA]</scope>
    <source>
        <strain evidence="4 5">DSM 18792</strain>
    </source>
</reference>
<feature type="domain" description="Secretion system C-terminal sorting" evidence="3">
    <location>
        <begin position="189"/>
        <end position="257"/>
    </location>
</feature>
<dbReference type="OrthoDB" id="1362150at2"/>
<protein>
    <submittedName>
        <fullName evidence="4">Putative secreted protein (Por secretion system target)</fullName>
    </submittedName>
</protein>
<evidence type="ECO:0000256" key="2">
    <source>
        <dbReference type="SAM" id="SignalP"/>
    </source>
</evidence>
<organism evidence="4 5">
    <name type="scientific">Mariniflexile fucanivorans</name>
    <dbReference type="NCBI Taxonomy" id="264023"/>
    <lineage>
        <taxon>Bacteria</taxon>
        <taxon>Pseudomonadati</taxon>
        <taxon>Bacteroidota</taxon>
        <taxon>Flavobacteriia</taxon>
        <taxon>Flavobacteriales</taxon>
        <taxon>Flavobacteriaceae</taxon>
        <taxon>Mariniflexile</taxon>
    </lineage>
</organism>
<name>A0A4R1RA74_9FLAO</name>
<keyword evidence="1 2" id="KW-0732">Signal</keyword>
<feature type="signal peptide" evidence="2">
    <location>
        <begin position="1"/>
        <end position="18"/>
    </location>
</feature>
<dbReference type="Pfam" id="PF18962">
    <property type="entry name" value="Por_Secre_tail"/>
    <property type="match status" value="1"/>
</dbReference>
<accession>A0A4R1RA74</accession>
<evidence type="ECO:0000313" key="5">
    <source>
        <dbReference type="Proteomes" id="UP000295455"/>
    </source>
</evidence>
<comment type="caution">
    <text evidence="4">The sequence shown here is derived from an EMBL/GenBank/DDBJ whole genome shotgun (WGS) entry which is preliminary data.</text>
</comment>
<dbReference type="NCBIfam" id="TIGR04183">
    <property type="entry name" value="Por_Secre_tail"/>
    <property type="match status" value="1"/>
</dbReference>
<evidence type="ECO:0000256" key="1">
    <source>
        <dbReference type="ARBA" id="ARBA00022729"/>
    </source>
</evidence>